<protein>
    <submittedName>
        <fullName evidence="1">Uncharacterized protein</fullName>
    </submittedName>
</protein>
<dbReference type="Proteomes" id="UP001196413">
    <property type="component" value="Unassembled WGS sequence"/>
</dbReference>
<sequence>MPRSSRPSVLDYSDLQAALDAGTSSSTRDLAVEFGVSKRTVFNKLHQHGFAQKKPTRIRINSQCCAKDRDFEHELSAVLELHKGMKLADIVKIDWLHTSRYV</sequence>
<name>A0AAD5MQD5_PARTN</name>
<dbReference type="AlphaFoldDB" id="A0AAD5MQD5"/>
<dbReference type="EMBL" id="JAHQIW010004531">
    <property type="protein sequence ID" value="KAJ1362795.1"/>
    <property type="molecule type" value="Genomic_DNA"/>
</dbReference>
<evidence type="ECO:0000313" key="1">
    <source>
        <dbReference type="EMBL" id="KAJ1362795.1"/>
    </source>
</evidence>
<keyword evidence="2" id="KW-1185">Reference proteome</keyword>
<organism evidence="1 2">
    <name type="scientific">Parelaphostrongylus tenuis</name>
    <name type="common">Meningeal worm</name>
    <dbReference type="NCBI Taxonomy" id="148309"/>
    <lineage>
        <taxon>Eukaryota</taxon>
        <taxon>Metazoa</taxon>
        <taxon>Ecdysozoa</taxon>
        <taxon>Nematoda</taxon>
        <taxon>Chromadorea</taxon>
        <taxon>Rhabditida</taxon>
        <taxon>Rhabditina</taxon>
        <taxon>Rhabditomorpha</taxon>
        <taxon>Strongyloidea</taxon>
        <taxon>Metastrongylidae</taxon>
        <taxon>Parelaphostrongylus</taxon>
    </lineage>
</organism>
<reference evidence="1" key="1">
    <citation type="submission" date="2021-06" db="EMBL/GenBank/DDBJ databases">
        <title>Parelaphostrongylus tenuis whole genome reference sequence.</title>
        <authorList>
            <person name="Garwood T.J."/>
            <person name="Larsen P.A."/>
            <person name="Fountain-Jones N.M."/>
            <person name="Garbe J.R."/>
            <person name="Macchietto M.G."/>
            <person name="Kania S.A."/>
            <person name="Gerhold R.W."/>
            <person name="Richards J.E."/>
            <person name="Wolf T.M."/>
        </authorList>
    </citation>
    <scope>NUCLEOTIDE SEQUENCE</scope>
    <source>
        <strain evidence="1">MNPRO001-30</strain>
        <tissue evidence="1">Meninges</tissue>
    </source>
</reference>
<evidence type="ECO:0000313" key="2">
    <source>
        <dbReference type="Proteomes" id="UP001196413"/>
    </source>
</evidence>
<proteinExistence type="predicted"/>
<accession>A0AAD5MQD5</accession>
<gene>
    <name evidence="1" type="ORF">KIN20_022473</name>
</gene>
<comment type="caution">
    <text evidence="1">The sequence shown here is derived from an EMBL/GenBank/DDBJ whole genome shotgun (WGS) entry which is preliminary data.</text>
</comment>